<feature type="domain" description="Core-binding (CB)" evidence="7">
    <location>
        <begin position="48"/>
        <end position="136"/>
    </location>
</feature>
<dbReference type="InterPro" id="IPR050090">
    <property type="entry name" value="Tyrosine_recombinase_XerCD"/>
</dbReference>
<dbReference type="PANTHER" id="PTHR30349:SF64">
    <property type="entry name" value="PROPHAGE INTEGRASE INTD-RELATED"/>
    <property type="match status" value="1"/>
</dbReference>
<dbReference type="AlphaFoldDB" id="A0A517XUS8"/>
<keyword evidence="9" id="KW-1185">Reference proteome</keyword>
<proteinExistence type="inferred from homology"/>
<keyword evidence="2" id="KW-0229">DNA integration</keyword>
<dbReference type="InterPro" id="IPR002104">
    <property type="entry name" value="Integrase_catalytic"/>
</dbReference>
<dbReference type="InterPro" id="IPR044068">
    <property type="entry name" value="CB"/>
</dbReference>
<dbReference type="GO" id="GO:0006310">
    <property type="term" value="P:DNA recombination"/>
    <property type="evidence" value="ECO:0007669"/>
    <property type="project" value="UniProtKB-KW"/>
</dbReference>
<dbReference type="PANTHER" id="PTHR30349">
    <property type="entry name" value="PHAGE INTEGRASE-RELATED"/>
    <property type="match status" value="1"/>
</dbReference>
<keyword evidence="3 5" id="KW-0238">DNA-binding</keyword>
<evidence type="ECO:0000313" key="8">
    <source>
        <dbReference type="EMBL" id="QDU21258.1"/>
    </source>
</evidence>
<evidence type="ECO:0000313" key="9">
    <source>
        <dbReference type="Proteomes" id="UP000319576"/>
    </source>
</evidence>
<dbReference type="GO" id="GO:0003677">
    <property type="term" value="F:DNA binding"/>
    <property type="evidence" value="ECO:0007669"/>
    <property type="project" value="UniProtKB-UniRule"/>
</dbReference>
<evidence type="ECO:0000256" key="1">
    <source>
        <dbReference type="ARBA" id="ARBA00008857"/>
    </source>
</evidence>
<dbReference type="EMBL" id="CP036273">
    <property type="protein sequence ID" value="QDU21258.1"/>
    <property type="molecule type" value="Genomic_DNA"/>
</dbReference>
<reference evidence="8 9" key="1">
    <citation type="submission" date="2019-02" db="EMBL/GenBank/DDBJ databases">
        <title>Deep-cultivation of Planctomycetes and their phenomic and genomic characterization uncovers novel biology.</title>
        <authorList>
            <person name="Wiegand S."/>
            <person name="Jogler M."/>
            <person name="Boedeker C."/>
            <person name="Pinto D."/>
            <person name="Vollmers J."/>
            <person name="Rivas-Marin E."/>
            <person name="Kohn T."/>
            <person name="Peeters S.H."/>
            <person name="Heuer A."/>
            <person name="Rast P."/>
            <person name="Oberbeckmann S."/>
            <person name="Bunk B."/>
            <person name="Jeske O."/>
            <person name="Meyerdierks A."/>
            <person name="Storesund J.E."/>
            <person name="Kallscheuer N."/>
            <person name="Luecker S."/>
            <person name="Lage O.M."/>
            <person name="Pohl T."/>
            <person name="Merkel B.J."/>
            <person name="Hornburger P."/>
            <person name="Mueller R.-W."/>
            <person name="Bruemmer F."/>
            <person name="Labrenz M."/>
            <person name="Spormann A.M."/>
            <person name="Op den Camp H."/>
            <person name="Overmann J."/>
            <person name="Amann R."/>
            <person name="Jetten M.S.M."/>
            <person name="Mascher T."/>
            <person name="Medema M.H."/>
            <person name="Devos D.P."/>
            <person name="Kaster A.-K."/>
            <person name="Ovreas L."/>
            <person name="Rohde M."/>
            <person name="Galperin M.Y."/>
            <person name="Jogler C."/>
        </authorList>
    </citation>
    <scope>NUCLEOTIDE SEQUENCE [LARGE SCALE GENOMIC DNA]</scope>
    <source>
        <strain evidence="8 9">ETA_A1</strain>
    </source>
</reference>
<keyword evidence="4" id="KW-0233">DNA recombination</keyword>
<dbReference type="Gene3D" id="1.10.443.10">
    <property type="entry name" value="Intergrase catalytic core"/>
    <property type="match status" value="1"/>
</dbReference>
<evidence type="ECO:0000256" key="5">
    <source>
        <dbReference type="PROSITE-ProRule" id="PRU01248"/>
    </source>
</evidence>
<organism evidence="8 9">
    <name type="scientific">Urbifossiella limnaea</name>
    <dbReference type="NCBI Taxonomy" id="2528023"/>
    <lineage>
        <taxon>Bacteria</taxon>
        <taxon>Pseudomonadati</taxon>
        <taxon>Planctomycetota</taxon>
        <taxon>Planctomycetia</taxon>
        <taxon>Gemmatales</taxon>
        <taxon>Gemmataceae</taxon>
        <taxon>Urbifossiella</taxon>
    </lineage>
</organism>
<evidence type="ECO:0000256" key="4">
    <source>
        <dbReference type="ARBA" id="ARBA00023172"/>
    </source>
</evidence>
<evidence type="ECO:0000256" key="3">
    <source>
        <dbReference type="ARBA" id="ARBA00023125"/>
    </source>
</evidence>
<dbReference type="GO" id="GO:0015074">
    <property type="term" value="P:DNA integration"/>
    <property type="evidence" value="ECO:0007669"/>
    <property type="project" value="UniProtKB-KW"/>
</dbReference>
<dbReference type="InterPro" id="IPR013762">
    <property type="entry name" value="Integrase-like_cat_sf"/>
</dbReference>
<dbReference type="Gene3D" id="1.10.150.130">
    <property type="match status" value="1"/>
</dbReference>
<evidence type="ECO:0000259" key="6">
    <source>
        <dbReference type="PROSITE" id="PS51898"/>
    </source>
</evidence>
<dbReference type="Proteomes" id="UP000319576">
    <property type="component" value="Chromosome"/>
</dbReference>
<accession>A0A517XUS8</accession>
<dbReference type="InterPro" id="IPR011010">
    <property type="entry name" value="DNA_brk_join_enz"/>
</dbReference>
<gene>
    <name evidence="8" type="ORF">ETAA1_32240</name>
</gene>
<dbReference type="InterPro" id="IPR010998">
    <property type="entry name" value="Integrase_recombinase_N"/>
</dbReference>
<feature type="domain" description="Tyr recombinase" evidence="6">
    <location>
        <begin position="164"/>
        <end position="372"/>
    </location>
</feature>
<dbReference type="PROSITE" id="PS51898">
    <property type="entry name" value="TYR_RECOMBINASE"/>
    <property type="match status" value="1"/>
</dbReference>
<evidence type="ECO:0000259" key="7">
    <source>
        <dbReference type="PROSITE" id="PS51900"/>
    </source>
</evidence>
<dbReference type="PROSITE" id="PS51900">
    <property type="entry name" value="CB"/>
    <property type="match status" value="1"/>
</dbReference>
<sequence>MTLGGRDHYLGHWPDGQLTPPDLIRAAYDALVAEWLAAGRPAAAAPRLTVAELILRFWDGHAVHHYRHPDGTPTSELADFRLSLRPLRRLFADLPAADFSPLKLKALRQSLIDAGLSRGVINQRVGRVRRVFRWAVSDELVPEPVYRALMAVEGLKAGRSAARELPPVRPVPDADVEAALPFLSLPLQALVRVQRLTGMRPGEAARMRAGDLDTAGELWTYRPRRHKTSWRGRERLVLVGPKAQAVLRDVLPSDPEAYVFSPKAGREAWYAARRAARKSKVPPSQACRRKAAPKRQPGAFYTRHAYAAAVARACGKAGVTRWHPNQLRHTRATEVRGTFGLEAAQVVLGHAKLSVTEVYAARDAALAAQVAAATG</sequence>
<dbReference type="Pfam" id="PF00589">
    <property type="entry name" value="Phage_integrase"/>
    <property type="match status" value="1"/>
</dbReference>
<dbReference type="KEGG" id="uli:ETAA1_32240"/>
<name>A0A517XUS8_9BACT</name>
<comment type="similarity">
    <text evidence="1">Belongs to the 'phage' integrase family.</text>
</comment>
<evidence type="ECO:0000256" key="2">
    <source>
        <dbReference type="ARBA" id="ARBA00022908"/>
    </source>
</evidence>
<protein>
    <submittedName>
        <fullName evidence="8">Site-specific tyrosine recombinase XerC</fullName>
    </submittedName>
</protein>
<dbReference type="SUPFAM" id="SSF56349">
    <property type="entry name" value="DNA breaking-rejoining enzymes"/>
    <property type="match status" value="1"/>
</dbReference>